<evidence type="ECO:0000313" key="3">
    <source>
        <dbReference type="Proteomes" id="UP001589535"/>
    </source>
</evidence>
<keyword evidence="3" id="KW-1185">Reference proteome</keyword>
<protein>
    <submittedName>
        <fullName evidence="2">Scr1 family TA system antitoxin-like transcriptional regulator</fullName>
    </submittedName>
</protein>
<dbReference type="SMART" id="SM00530">
    <property type="entry name" value="HTH_XRE"/>
    <property type="match status" value="1"/>
</dbReference>
<dbReference type="InterPro" id="IPR001387">
    <property type="entry name" value="Cro/C1-type_HTH"/>
</dbReference>
<dbReference type="Proteomes" id="UP001589535">
    <property type="component" value="Unassembled WGS sequence"/>
</dbReference>
<dbReference type="SUPFAM" id="SSF47413">
    <property type="entry name" value="lambda repressor-like DNA-binding domains"/>
    <property type="match status" value="1"/>
</dbReference>
<evidence type="ECO:0000259" key="1">
    <source>
        <dbReference type="PROSITE" id="PS50943"/>
    </source>
</evidence>
<accession>A0ABV5U892</accession>
<gene>
    <name evidence="2" type="ORF">ACFFTO_18125</name>
</gene>
<proteinExistence type="predicted"/>
<dbReference type="InterPro" id="IPR010982">
    <property type="entry name" value="Lambda_DNA-bd_dom_sf"/>
</dbReference>
<dbReference type="Pfam" id="PF01381">
    <property type="entry name" value="HTH_3"/>
    <property type="match status" value="1"/>
</dbReference>
<dbReference type="RefSeq" id="WP_378194792.1">
    <property type="nucleotide sequence ID" value="NZ_JBHMBK010000012.1"/>
</dbReference>
<feature type="domain" description="HTH cro/C1-type" evidence="1">
    <location>
        <begin position="31"/>
        <end position="71"/>
    </location>
</feature>
<dbReference type="InterPro" id="IPR043917">
    <property type="entry name" value="DUF5753"/>
</dbReference>
<comment type="caution">
    <text evidence="2">The sequence shown here is derived from an EMBL/GenBank/DDBJ whole genome shotgun (WGS) entry which is preliminary data.</text>
</comment>
<dbReference type="EMBL" id="JBHMBK010000012">
    <property type="protein sequence ID" value="MFB9686118.1"/>
    <property type="molecule type" value="Genomic_DNA"/>
</dbReference>
<organism evidence="2 3">
    <name type="scientific">Amycolatopsis plumensis</name>
    <dbReference type="NCBI Taxonomy" id="236508"/>
    <lineage>
        <taxon>Bacteria</taxon>
        <taxon>Bacillati</taxon>
        <taxon>Actinomycetota</taxon>
        <taxon>Actinomycetes</taxon>
        <taxon>Pseudonocardiales</taxon>
        <taxon>Pseudonocardiaceae</taxon>
        <taxon>Amycolatopsis</taxon>
    </lineage>
</organism>
<name>A0ABV5U892_9PSEU</name>
<reference evidence="2 3" key="1">
    <citation type="submission" date="2024-09" db="EMBL/GenBank/DDBJ databases">
        <authorList>
            <person name="Sun Q."/>
            <person name="Mori K."/>
        </authorList>
    </citation>
    <scope>NUCLEOTIDE SEQUENCE [LARGE SCALE GENOMIC DNA]</scope>
    <source>
        <strain evidence="2 3">JCM 13852</strain>
    </source>
</reference>
<dbReference type="CDD" id="cd00093">
    <property type="entry name" value="HTH_XRE"/>
    <property type="match status" value="1"/>
</dbReference>
<evidence type="ECO:0000313" key="2">
    <source>
        <dbReference type="EMBL" id="MFB9686118.1"/>
    </source>
</evidence>
<dbReference type="PROSITE" id="PS50943">
    <property type="entry name" value="HTH_CROC1"/>
    <property type="match status" value="1"/>
</dbReference>
<dbReference type="Pfam" id="PF19054">
    <property type="entry name" value="DUF5753"/>
    <property type="match status" value="1"/>
</dbReference>
<sequence length="260" mass="29747">MTTPKSLPALLAFSSALRAVRTDREQGLRRFADKLGVSAQTLSNWETGKRAPAIDEVAHLLGFLRVSPAEHQRVMRLWHQLDSPTFIEIPGTDTSLQQKLDEFAVRVWEWAPHTVPEPLQTVEYARAILQRDQTPLDDVDVELFLRQARQLDRKQPRCRTVLLSHAALAPAPESQLHAIKTMSDRPQLRIMLVPVTGTVRTIEPFTIYETDSKAFTVAFPHHDNVIFVSERNLVQSYRSTFKKLEREAIDHVDRREGMRA</sequence>
<dbReference type="Gene3D" id="1.10.260.40">
    <property type="entry name" value="lambda repressor-like DNA-binding domains"/>
    <property type="match status" value="1"/>
</dbReference>